<gene>
    <name evidence="1" type="ORF">Vc3S01_p40050</name>
</gene>
<protein>
    <submittedName>
        <fullName evidence="1">Unknow</fullName>
    </submittedName>
</protein>
<organism evidence="1">
    <name type="scientific">Vibrio campbellii</name>
    <dbReference type="NCBI Taxonomy" id="680"/>
    <lineage>
        <taxon>Bacteria</taxon>
        <taxon>Pseudomonadati</taxon>
        <taxon>Pseudomonadota</taxon>
        <taxon>Gammaproteobacteria</taxon>
        <taxon>Vibrionales</taxon>
        <taxon>Vibrionaceae</taxon>
        <taxon>Vibrio</taxon>
    </lineage>
</organism>
<sequence>MKKYLDPVVVSSVDSAIEFLKSHLESFSVMSRHPTFVRFAYGNDKIRFGDIKLNATSDSEEVSLTIVLIPSCLFTYSVEQVSITRTITPLTALNFSNADGEELNNIANMLMN</sequence>
<name>A0AAC9SNK6_9VIBR</name>
<geneLocation type="plasmid" evidence="1">
    <name>pVCGX4</name>
</geneLocation>
<evidence type="ECO:0000313" key="1">
    <source>
        <dbReference type="EMBL" id="ARR10536.1"/>
    </source>
</evidence>
<dbReference type="EMBL" id="CP020081">
    <property type="protein sequence ID" value="ARR10536.1"/>
    <property type="molecule type" value="Genomic_DNA"/>
</dbReference>
<accession>A0AAC9SNK6</accession>
<keyword evidence="1" id="KW-0614">Plasmid</keyword>
<reference evidence="1" key="1">
    <citation type="submission" date="2017-03" db="EMBL/GenBank/DDBJ databases">
        <title>Vibrio campbellii Genome sequencing and assembly.</title>
        <authorList>
            <person name="Dong X."/>
        </authorList>
    </citation>
    <scope>NUCLEOTIDE SEQUENCE [LARGE SCALE GENOMIC DNA]</scope>
    <source>
        <strain evidence="1">20130629003S01</strain>
        <plasmid evidence="1">pVCGX4</plasmid>
    </source>
</reference>
<dbReference type="AlphaFoldDB" id="A0AAC9SNK6"/>
<proteinExistence type="predicted"/>
<dbReference type="RefSeq" id="WP_086371423.1">
    <property type="nucleotide sequence ID" value="NZ_CP020081.1"/>
</dbReference>